<keyword evidence="4" id="KW-1185">Reference proteome</keyword>
<dbReference type="Proteomes" id="UP001589776">
    <property type="component" value="Unassembled WGS sequence"/>
</dbReference>
<dbReference type="GO" id="GO:0016787">
    <property type="term" value="F:hydrolase activity"/>
    <property type="evidence" value="ECO:0007669"/>
    <property type="project" value="UniProtKB-KW"/>
</dbReference>
<proteinExistence type="predicted"/>
<comment type="caution">
    <text evidence="3">The sequence shown here is derived from an EMBL/GenBank/DDBJ whole genome shotgun (WGS) entry which is preliminary data.</text>
</comment>
<evidence type="ECO:0000259" key="2">
    <source>
        <dbReference type="Pfam" id="PF00561"/>
    </source>
</evidence>
<name>A0ABV6DHG2_9BACL</name>
<sequence>MPIAHVNGTELHYHAKGSGVPVIFIHPPLLNSAIFRYQQVQLSDEYKIITFDIRGHGYSAHSDEEVTIPLVVSDMIALLDKLDIDQAYVCGYSAGGAIALEALLEAPSRFIGGVVASGMSEVRDISLKSKLIGAEFLSMPLFIRLLNLGVSYGNADMGLTFKNLYRHAKHGNIDNIRQYYRASHLFNCTDRLHYISSPLLVMYGEHDELHRKYSELILRRLPLAKRAVIRDEGHYLFTKGASKTNEVLRAWFKYAEEQQPDKPVYRGHPSVETPAIDTVEPEHTHV</sequence>
<dbReference type="InterPro" id="IPR050471">
    <property type="entry name" value="AB_hydrolase"/>
</dbReference>
<dbReference type="Pfam" id="PF00561">
    <property type="entry name" value="Abhydrolase_1"/>
    <property type="match status" value="1"/>
</dbReference>
<evidence type="ECO:0000256" key="1">
    <source>
        <dbReference type="SAM" id="MobiDB-lite"/>
    </source>
</evidence>
<evidence type="ECO:0000313" key="3">
    <source>
        <dbReference type="EMBL" id="MFC0212042.1"/>
    </source>
</evidence>
<keyword evidence="3" id="KW-0378">Hydrolase</keyword>
<dbReference type="PANTHER" id="PTHR43433">
    <property type="entry name" value="HYDROLASE, ALPHA/BETA FOLD FAMILY PROTEIN"/>
    <property type="match status" value="1"/>
</dbReference>
<dbReference type="PANTHER" id="PTHR43433:SF5">
    <property type="entry name" value="AB HYDROLASE-1 DOMAIN-CONTAINING PROTEIN"/>
    <property type="match status" value="1"/>
</dbReference>
<dbReference type="Gene3D" id="3.40.50.1820">
    <property type="entry name" value="alpha/beta hydrolase"/>
    <property type="match status" value="1"/>
</dbReference>
<reference evidence="3 4" key="1">
    <citation type="submission" date="2024-09" db="EMBL/GenBank/DDBJ databases">
        <authorList>
            <person name="Sun Q."/>
            <person name="Mori K."/>
        </authorList>
    </citation>
    <scope>NUCLEOTIDE SEQUENCE [LARGE SCALE GENOMIC DNA]</scope>
    <source>
        <strain evidence="3 4">CCM 7759</strain>
    </source>
</reference>
<gene>
    <name evidence="3" type="ORF">ACFFK0_06175</name>
</gene>
<dbReference type="InterPro" id="IPR000073">
    <property type="entry name" value="AB_hydrolase_1"/>
</dbReference>
<dbReference type="EMBL" id="JBHLWN010000025">
    <property type="protein sequence ID" value="MFC0212042.1"/>
    <property type="molecule type" value="Genomic_DNA"/>
</dbReference>
<protein>
    <submittedName>
        <fullName evidence="3">Alpha/beta fold hydrolase</fullName>
    </submittedName>
</protein>
<dbReference type="RefSeq" id="WP_377469106.1">
    <property type="nucleotide sequence ID" value="NZ_JBHLWN010000025.1"/>
</dbReference>
<accession>A0ABV6DHG2</accession>
<feature type="domain" description="AB hydrolase-1" evidence="2">
    <location>
        <begin position="21"/>
        <end position="118"/>
    </location>
</feature>
<evidence type="ECO:0000313" key="4">
    <source>
        <dbReference type="Proteomes" id="UP001589776"/>
    </source>
</evidence>
<feature type="region of interest" description="Disordered" evidence="1">
    <location>
        <begin position="262"/>
        <end position="286"/>
    </location>
</feature>
<organism evidence="3 4">
    <name type="scientific">Paenibacillus chartarius</name>
    <dbReference type="NCBI Taxonomy" id="747481"/>
    <lineage>
        <taxon>Bacteria</taxon>
        <taxon>Bacillati</taxon>
        <taxon>Bacillota</taxon>
        <taxon>Bacilli</taxon>
        <taxon>Bacillales</taxon>
        <taxon>Paenibacillaceae</taxon>
        <taxon>Paenibacillus</taxon>
    </lineage>
</organism>
<dbReference type="SUPFAM" id="SSF53474">
    <property type="entry name" value="alpha/beta-Hydrolases"/>
    <property type="match status" value="1"/>
</dbReference>
<dbReference type="InterPro" id="IPR029058">
    <property type="entry name" value="AB_hydrolase_fold"/>
</dbReference>